<dbReference type="SUPFAM" id="SSF47986">
    <property type="entry name" value="DEATH domain"/>
    <property type="match status" value="1"/>
</dbReference>
<dbReference type="Gene3D" id="3.80.10.10">
    <property type="entry name" value="Ribonuclease Inhibitor"/>
    <property type="match status" value="1"/>
</dbReference>
<evidence type="ECO:0000256" key="1">
    <source>
        <dbReference type="ARBA" id="ARBA00022741"/>
    </source>
</evidence>
<sequence>MDPSKEPLDDFTLSALADKLGKDWLKLARRLGLTAARIDVIKADNPLNTVNQIMEMLVTWRRTLGQDDDSFGILAEGLKKVGRTDLAEELLVNQKANSPSAFEIRALRAELAEHYLNTTCKVPTHPVFPAWVRDMSGIYVDMNLIEENDPPCGQPSTSASASKERTMERCEKIDQKKKVRLGSHEDLVGLDGAGKYRVLLKGRPGSGKTTVIKKITYDWSSLEESGDESSQLEAEAAKSDNNQESKSRSAFSKFTLLFPLKVNQMTHDKSIVDSISRQILARDTKVSKVGLKNFIETRQEEILFLLDGLDEIPASVFEEGDNVLKDLLTGRILRRCCVIVTSRHHRAHQLLKSYPHFAKVETTGFGSRERDSYVKKYFASAQDQTQLITEMESSATLRHLAAIPLLLLMMCLVFASQSTLPKRLTKLYENVIQTLLMHQAAKHGAPSKQNQRSQVPHQLMNRLGQVALEGLLRSGGEKLVFSEYEFSQEDIAEGCDIGLLVQDIVPDGLEVESKVTFLHKSFQELCAASYLAELAKTSKKQFKKYLASVTVDTVGNMEYLLRFCCGKSTRAAKLVLHHVKKLQKRSLYFERGQSQRLRLILAFEAKSKHLKSFLSDVTSFPLLKGEHLLAANCFLQNVGCLSQVRKLSVACESSTEMGLVMSMLSHTPHVQDLICHRGAKDTTPEEASVKIPRLRQLTTVYFFDSPAVQASGHSSSLVPRFLAKQANMTHVHLLGVDMHGWVGALQPHVRTVKSLCLSNAGLLTADTSGLFDMLTAASSMKVLNLSGNSLNGSLHALVCFVSSLERLDLSNCDIQEDDAESLANVLSAATSLKRLSLSYNNMHGRVDLLVPVVPHLDTLHLDYCGLQESDAHSLSLLLPSAENLRKLHLLYNSFDNIENIKCMICMKVLTNTYLVLSYDVFGWTYDL</sequence>
<dbReference type="PROSITE" id="PS50837">
    <property type="entry name" value="NACHT"/>
    <property type="match status" value="1"/>
</dbReference>
<dbReference type="InterPro" id="IPR032675">
    <property type="entry name" value="LRR_dom_sf"/>
</dbReference>
<keyword evidence="2" id="KW-0067">ATP-binding</keyword>
<evidence type="ECO:0000259" key="3">
    <source>
        <dbReference type="PROSITE" id="PS50017"/>
    </source>
</evidence>
<evidence type="ECO:0000256" key="2">
    <source>
        <dbReference type="ARBA" id="ARBA00022840"/>
    </source>
</evidence>
<dbReference type="Gene3D" id="1.10.533.10">
    <property type="entry name" value="Death Domain, Fas"/>
    <property type="match status" value="1"/>
</dbReference>
<dbReference type="GO" id="GO:0007165">
    <property type="term" value="P:signal transduction"/>
    <property type="evidence" value="ECO:0007669"/>
    <property type="project" value="InterPro"/>
</dbReference>
<dbReference type="GeneID" id="119744295"/>
<reference evidence="5" key="1">
    <citation type="submission" date="2022-11" db="UniProtKB">
        <authorList>
            <consortium name="EnsemblMetazoa"/>
        </authorList>
    </citation>
    <scope>IDENTIFICATION</scope>
</reference>
<dbReference type="InterPro" id="IPR000488">
    <property type="entry name" value="Death_dom"/>
</dbReference>
<dbReference type="InterPro" id="IPR007111">
    <property type="entry name" value="NACHT_NTPase"/>
</dbReference>
<dbReference type="SUPFAM" id="SSF52047">
    <property type="entry name" value="RNI-like"/>
    <property type="match status" value="1"/>
</dbReference>
<dbReference type="OrthoDB" id="120976at2759"/>
<dbReference type="PANTHER" id="PTHR46312">
    <property type="entry name" value="NACHT DOMAIN-CONTAINING PROTEIN"/>
    <property type="match status" value="1"/>
</dbReference>
<accession>A0A914BKU7</accession>
<dbReference type="CDD" id="cd01670">
    <property type="entry name" value="Death"/>
    <property type="match status" value="1"/>
</dbReference>
<keyword evidence="6" id="KW-1185">Reference proteome</keyword>
<dbReference type="SUPFAM" id="SSF52540">
    <property type="entry name" value="P-loop containing nucleoside triphosphate hydrolases"/>
    <property type="match status" value="1"/>
</dbReference>
<organism evidence="5 6">
    <name type="scientific">Patiria miniata</name>
    <name type="common">Bat star</name>
    <name type="synonym">Asterina miniata</name>
    <dbReference type="NCBI Taxonomy" id="46514"/>
    <lineage>
        <taxon>Eukaryota</taxon>
        <taxon>Metazoa</taxon>
        <taxon>Echinodermata</taxon>
        <taxon>Eleutherozoa</taxon>
        <taxon>Asterozoa</taxon>
        <taxon>Asteroidea</taxon>
        <taxon>Valvatacea</taxon>
        <taxon>Valvatida</taxon>
        <taxon>Asterinidae</taxon>
        <taxon>Patiria</taxon>
    </lineage>
</organism>
<evidence type="ECO:0000313" key="6">
    <source>
        <dbReference type="Proteomes" id="UP000887568"/>
    </source>
</evidence>
<dbReference type="OMA" id="CESSTEM"/>
<keyword evidence="1" id="KW-0547">Nucleotide-binding</keyword>
<dbReference type="EnsemblMetazoa" id="XM_038220164.1">
    <property type="protein sequence ID" value="XP_038076092.1"/>
    <property type="gene ID" value="LOC119744295"/>
</dbReference>
<dbReference type="RefSeq" id="XP_038076092.1">
    <property type="nucleotide sequence ID" value="XM_038220164.1"/>
</dbReference>
<feature type="domain" description="NACHT" evidence="4">
    <location>
        <begin position="196"/>
        <end position="411"/>
    </location>
</feature>
<feature type="domain" description="Death" evidence="3">
    <location>
        <begin position="9"/>
        <end position="94"/>
    </location>
</feature>
<dbReference type="InterPro" id="IPR011029">
    <property type="entry name" value="DEATH-like_dom_sf"/>
</dbReference>
<protein>
    <submittedName>
        <fullName evidence="5">Uncharacterized protein</fullName>
    </submittedName>
</protein>
<dbReference type="PANTHER" id="PTHR46312:SF2">
    <property type="entry name" value="NUCLEOTIDE-BINDING OLIGOMERIZATION DOMAIN-CONTAINING PROTEIN 2-LIKE"/>
    <property type="match status" value="1"/>
</dbReference>
<dbReference type="AlphaFoldDB" id="A0A914BKU7"/>
<evidence type="ECO:0000259" key="4">
    <source>
        <dbReference type="PROSITE" id="PS50837"/>
    </source>
</evidence>
<dbReference type="Pfam" id="PF00531">
    <property type="entry name" value="Death"/>
    <property type="match status" value="1"/>
</dbReference>
<dbReference type="Pfam" id="PF05729">
    <property type="entry name" value="NACHT"/>
    <property type="match status" value="1"/>
</dbReference>
<dbReference type="InterPro" id="IPR027417">
    <property type="entry name" value="P-loop_NTPase"/>
</dbReference>
<proteinExistence type="predicted"/>
<dbReference type="GO" id="GO:0005524">
    <property type="term" value="F:ATP binding"/>
    <property type="evidence" value="ECO:0007669"/>
    <property type="project" value="UniProtKB-KW"/>
</dbReference>
<dbReference type="PROSITE" id="PS50017">
    <property type="entry name" value="DEATH_DOMAIN"/>
    <property type="match status" value="1"/>
</dbReference>
<dbReference type="SMART" id="SM00368">
    <property type="entry name" value="LRR_RI"/>
    <property type="match status" value="2"/>
</dbReference>
<name>A0A914BKU7_PATMI</name>
<dbReference type="Proteomes" id="UP000887568">
    <property type="component" value="Unplaced"/>
</dbReference>
<evidence type="ECO:0000313" key="5">
    <source>
        <dbReference type="EnsemblMetazoa" id="XP_038076092.1"/>
    </source>
</evidence>
<dbReference type="Gene3D" id="3.40.50.300">
    <property type="entry name" value="P-loop containing nucleotide triphosphate hydrolases"/>
    <property type="match status" value="1"/>
</dbReference>
<dbReference type="SMART" id="SM00005">
    <property type="entry name" value="DEATH"/>
    <property type="match status" value="1"/>
</dbReference>